<reference evidence="1 2" key="1">
    <citation type="submission" date="2016-04" db="EMBL/GenBank/DDBJ databases">
        <title>Chloroflexus islandicus sp. nov., a thermophilic filamentous anoxygenic phototrophic bacterium from geyser Strokkur (Iceland).</title>
        <authorList>
            <person name="Gaisin V.A."/>
            <person name="Kalashnikov A.M."/>
            <person name="Sukhacheva M.V."/>
            <person name="Grouzdev D.S."/>
            <person name="Ivanov T.M."/>
            <person name="Kuznetsov B."/>
            <person name="Gorlenko V.M."/>
        </authorList>
    </citation>
    <scope>NUCLEOTIDE SEQUENCE [LARGE SCALE GENOMIC DNA]</scope>
    <source>
        <strain evidence="2">isl-2</strain>
    </source>
</reference>
<dbReference type="InterPro" id="IPR019066">
    <property type="entry name" value="Restrct_endonuc_II_SacI"/>
</dbReference>
<comment type="caution">
    <text evidence="1">The sequence shown here is derived from an EMBL/GenBank/DDBJ whole genome shotgun (WGS) entry which is preliminary data.</text>
</comment>
<dbReference type="Pfam" id="PF09566">
    <property type="entry name" value="RE_SacI"/>
    <property type="match status" value="1"/>
</dbReference>
<dbReference type="OrthoDB" id="569625at2"/>
<name>A0A178MDC9_9CHLR</name>
<dbReference type="STRING" id="1707952.A6A03_01905"/>
<protein>
    <recommendedName>
        <fullName evidence="3">Restriction endonuclease, SacI family</fullName>
    </recommendedName>
</protein>
<evidence type="ECO:0008006" key="3">
    <source>
        <dbReference type="Google" id="ProtNLM"/>
    </source>
</evidence>
<keyword evidence="2" id="KW-1185">Reference proteome</keyword>
<evidence type="ECO:0000313" key="1">
    <source>
        <dbReference type="EMBL" id="OAN46035.1"/>
    </source>
</evidence>
<dbReference type="EMBL" id="LWQS01000049">
    <property type="protein sequence ID" value="OAN46035.1"/>
    <property type="molecule type" value="Genomic_DNA"/>
</dbReference>
<evidence type="ECO:0000313" key="2">
    <source>
        <dbReference type="Proteomes" id="UP000078287"/>
    </source>
</evidence>
<accession>A0A178MDC9</accession>
<gene>
    <name evidence="1" type="ORF">A6A03_01905</name>
</gene>
<dbReference type="AlphaFoldDB" id="A0A178MDC9"/>
<dbReference type="Proteomes" id="UP000078287">
    <property type="component" value="Unassembled WGS sequence"/>
</dbReference>
<sequence length="362" mass="41833">MNIDDYQQAAQQLEQMFRSAEELYLQQRTPYVNPSLIPIADDLFKSPTKSYREALLGCGLAKLLNPAINIRHPYMNHGDDAFNGRTMDEKVINPFLRTRHIPASKGPYLATFRRSVKFVAETAQGLRDKKGYQAFLSYLEAFEKATGTEEVKNLLLYLLYRFVQLREEHNIQLMRVNRLSLDQIDSVIGILLQTRSGGYIPVLLTVAMLETLNHRFNLEWTIDWQDINVSDRAANVAGDITVRQNEQAILVLEVTERPLESQRVRDAFETKMSIHQISDYLFIVTVSSIDESVQKEVVKYFRQNYDINILELRTWIRHLLSITGAAGRQMFVDKFIELIDRNNIASVIKTTWNAAIKQMLEQ</sequence>
<organism evidence="1 2">
    <name type="scientific">Chloroflexus islandicus</name>
    <dbReference type="NCBI Taxonomy" id="1707952"/>
    <lineage>
        <taxon>Bacteria</taxon>
        <taxon>Bacillati</taxon>
        <taxon>Chloroflexota</taxon>
        <taxon>Chloroflexia</taxon>
        <taxon>Chloroflexales</taxon>
        <taxon>Chloroflexineae</taxon>
        <taxon>Chloroflexaceae</taxon>
        <taxon>Chloroflexus</taxon>
    </lineage>
</organism>
<dbReference type="RefSeq" id="WP_066786750.1">
    <property type="nucleotide sequence ID" value="NZ_LWQS01000049.1"/>
</dbReference>
<proteinExistence type="predicted"/>